<evidence type="ECO:0000313" key="4">
    <source>
        <dbReference type="Proteomes" id="UP000887567"/>
    </source>
</evidence>
<evidence type="ECO:0000259" key="2">
    <source>
        <dbReference type="Pfam" id="PF25789"/>
    </source>
</evidence>
<dbReference type="GO" id="GO:0031417">
    <property type="term" value="C:NatC complex"/>
    <property type="evidence" value="ECO:0007669"/>
    <property type="project" value="InterPro"/>
</dbReference>
<dbReference type="OrthoDB" id="5971247at2759"/>
<dbReference type="PANTHER" id="PTHR21373">
    <property type="entry name" value="GLUCOSE REPRESSIBLE PROTEIN MAK10"/>
    <property type="match status" value="1"/>
</dbReference>
<proteinExistence type="predicted"/>
<accession>A0A913X6Y7</accession>
<dbReference type="Proteomes" id="UP000887567">
    <property type="component" value="Unplaced"/>
</dbReference>
<evidence type="ECO:0000256" key="1">
    <source>
        <dbReference type="ARBA" id="ARBA00030494"/>
    </source>
</evidence>
<sequence length="173" mass="19376">NQQAEIKKNEAILARLKFLKAFYCSIVALDKHECSGVSTAKQLLNTALTLVDPIKKTIELGTHGDLEKGEMLGFEPLVNQRLLPPSFPRYVSVFGREAAVDYLQVVVKRLIHVCGVVEYTPLHMIIDFVSEFSKTHPCVLTRSTLQVKLNSFGLSCELCFKVLRVLRGYPIIG</sequence>
<dbReference type="PANTHER" id="PTHR21373:SF0">
    <property type="entry name" value="N-ALPHA-ACETYLTRANSFERASE 35, NATC AUXILIARY SUBUNIT"/>
    <property type="match status" value="1"/>
</dbReference>
<dbReference type="RefSeq" id="XP_020899866.1">
    <property type="nucleotide sequence ID" value="XM_021044207.2"/>
</dbReference>
<organism evidence="3 4">
    <name type="scientific">Exaiptasia diaphana</name>
    <name type="common">Tropical sea anemone</name>
    <name type="synonym">Aiptasia pulchella</name>
    <dbReference type="NCBI Taxonomy" id="2652724"/>
    <lineage>
        <taxon>Eukaryota</taxon>
        <taxon>Metazoa</taxon>
        <taxon>Cnidaria</taxon>
        <taxon>Anthozoa</taxon>
        <taxon>Hexacorallia</taxon>
        <taxon>Actiniaria</taxon>
        <taxon>Aiptasiidae</taxon>
        <taxon>Exaiptasia</taxon>
    </lineage>
</organism>
<dbReference type="InterPro" id="IPR007244">
    <property type="entry name" value="Naa35_N"/>
</dbReference>
<dbReference type="AlphaFoldDB" id="A0A913X6Y7"/>
<reference evidence="3" key="1">
    <citation type="submission" date="2022-11" db="UniProtKB">
        <authorList>
            <consortium name="EnsemblMetazoa"/>
        </authorList>
    </citation>
    <scope>IDENTIFICATION</scope>
</reference>
<keyword evidence="4" id="KW-1185">Reference proteome</keyword>
<dbReference type="Pfam" id="PF25789">
    <property type="entry name" value="TPR_NAA35"/>
    <property type="match status" value="1"/>
</dbReference>
<feature type="domain" description="NAA35-like TPR repeats" evidence="2">
    <location>
        <begin position="112"/>
        <end position="149"/>
    </location>
</feature>
<evidence type="ECO:0000313" key="3">
    <source>
        <dbReference type="EnsemblMetazoa" id="XP_020899866.1"/>
    </source>
</evidence>
<protein>
    <recommendedName>
        <fullName evidence="1">Protein MAK10 homolog</fullName>
    </recommendedName>
</protein>
<dbReference type="InterPro" id="IPR057982">
    <property type="entry name" value="TPR_NAA35"/>
</dbReference>
<name>A0A913X6Y7_EXADI</name>
<dbReference type="EnsemblMetazoa" id="XM_021044207.2">
    <property type="protein sequence ID" value="XP_020899866.1"/>
    <property type="gene ID" value="LOC110238534"/>
</dbReference>
<dbReference type="GeneID" id="110238534"/>
<dbReference type="KEGG" id="epa:110238534"/>